<dbReference type="EMBL" id="CP059075">
    <property type="protein sequence ID" value="QRE04398.1"/>
    <property type="molecule type" value="Genomic_DNA"/>
</dbReference>
<name>A0A7U2R9W6_FLAPS</name>
<keyword evidence="1" id="KW-1133">Transmembrane helix</keyword>
<proteinExistence type="predicted"/>
<keyword evidence="1" id="KW-0812">Transmembrane</keyword>
<protein>
    <submittedName>
        <fullName evidence="2">Uncharacterized protein</fullName>
    </submittedName>
</protein>
<evidence type="ECO:0000313" key="3">
    <source>
        <dbReference type="Proteomes" id="UP000596329"/>
    </source>
</evidence>
<feature type="transmembrane region" description="Helical" evidence="1">
    <location>
        <begin position="45"/>
        <end position="67"/>
    </location>
</feature>
<dbReference type="AlphaFoldDB" id="A0A7U2R9W6"/>
<dbReference type="Proteomes" id="UP000596329">
    <property type="component" value="Chromosome"/>
</dbReference>
<dbReference type="RefSeq" id="WP_203096077.1">
    <property type="nucleotide sequence ID" value="NZ_CP059075.1"/>
</dbReference>
<feature type="transmembrane region" description="Helical" evidence="1">
    <location>
        <begin position="15"/>
        <end position="33"/>
    </location>
</feature>
<accession>A0A7U2R9W6</accession>
<evidence type="ECO:0000313" key="2">
    <source>
        <dbReference type="EMBL" id="QRE04398.1"/>
    </source>
</evidence>
<sequence length="274" mass="31756">MEQNPSKKKWYENEALIIILFFIMPPLGIYGMVKRNTVAWKKALYILPASFYTFFMVIFIGILGTFLNDTDKNKLENTNDSTNIAVDEVKTETPPVDVAKLIEFQKTWSDSVVKSWNGQFIISKKLSLPDTINFELSKKATQSFNSNKSQSLPMYLFNYKNAITKKFGTKYNDIQTTIDFIPNVELTKNNNPNDWTHPIMKNKGLKIFGGNEYSKEFVGTLQCKYKDETNGNTYYILYKDNGSETRIVDYEFDNYWIKRNDSNYNSAIGISKCY</sequence>
<evidence type="ECO:0000256" key="1">
    <source>
        <dbReference type="SAM" id="Phobius"/>
    </source>
</evidence>
<gene>
    <name evidence="2" type="ORF">H0H26_01990</name>
</gene>
<organism evidence="2 3">
    <name type="scientific">Flavobacterium psychrophilum</name>
    <dbReference type="NCBI Taxonomy" id="96345"/>
    <lineage>
        <taxon>Bacteria</taxon>
        <taxon>Pseudomonadati</taxon>
        <taxon>Bacteroidota</taxon>
        <taxon>Flavobacteriia</taxon>
        <taxon>Flavobacteriales</taxon>
        <taxon>Flavobacteriaceae</taxon>
        <taxon>Flavobacterium</taxon>
    </lineage>
</organism>
<keyword evidence="1" id="KW-0472">Membrane</keyword>
<reference evidence="2 3" key="1">
    <citation type="submission" date="2020-07" db="EMBL/GenBank/DDBJ databases">
        <title>Genomic characterization of Flavobacterium psychrophilum strains.</title>
        <authorList>
            <person name="Castillo D."/>
            <person name="Jorgensen J."/>
            <person name="Middelboe M."/>
        </authorList>
    </citation>
    <scope>NUCLEOTIDE SEQUENCE [LARGE SCALE GENOMIC DNA]</scope>
    <source>
        <strain evidence="2 3">FPS-R7</strain>
    </source>
</reference>